<organism evidence="9 10">
    <name type="scientific">Corynebacterium aquatimens</name>
    <dbReference type="NCBI Taxonomy" id="1190508"/>
    <lineage>
        <taxon>Bacteria</taxon>
        <taxon>Bacillati</taxon>
        <taxon>Actinomycetota</taxon>
        <taxon>Actinomycetes</taxon>
        <taxon>Mycobacteriales</taxon>
        <taxon>Corynebacteriaceae</taxon>
        <taxon>Corynebacterium</taxon>
    </lineage>
</organism>
<evidence type="ECO:0000256" key="6">
    <source>
        <dbReference type="ARBA" id="ARBA00022989"/>
    </source>
</evidence>
<reference evidence="9" key="1">
    <citation type="submission" date="2020-11" db="EMBL/GenBank/DDBJ databases">
        <title>Sequencing the genomes of 1000 actinobacteria strains.</title>
        <authorList>
            <person name="Klenk H.-P."/>
        </authorList>
    </citation>
    <scope>NUCLEOTIDE SEQUENCE</scope>
    <source>
        <strain evidence="9">DSM 45632</strain>
    </source>
</reference>
<feature type="transmembrane region" description="Helical" evidence="8">
    <location>
        <begin position="171"/>
        <end position="193"/>
    </location>
</feature>
<evidence type="ECO:0000256" key="3">
    <source>
        <dbReference type="ARBA" id="ARBA00022448"/>
    </source>
</evidence>
<sequence length="358" mass="37430">MTTQHQPSPAEGLTAARTFRKRRVRRVALFVVIIALLFVTAVFSVMVGQYELPISELWPILIAGPMNATDLDSSVLWQIRLPRLVLGLFVGAGLGLGGALMQAVFSNPLAEPSIIGVTSGSGVGAAAAIVFGTGTLGVWSVPVCAFVAGVLTTLIVYQLSRTAGKVQVINLVLVGIAANAIAGAAISMLVFLAPTSAREQIIFWQMGTLSGAKWEHTGIVALIVTTVTLIAFLLGRKLDLLALGDTAATHVGINVSRLRIAAIVLSTLLTAAAVSFAGLIAFVGLVIPHIIRTVAGPSNRILLPASALGGALLIGSADIFARSLIPFADLPIGIFTALIGGPTFFFLLRQMIRKRQRA</sequence>
<name>A0A931DYS0_9CORY</name>
<dbReference type="PANTHER" id="PTHR30472:SF25">
    <property type="entry name" value="ABC TRANSPORTER PERMEASE PROTEIN MJ0876-RELATED"/>
    <property type="match status" value="1"/>
</dbReference>
<keyword evidence="6 8" id="KW-1133">Transmembrane helix</keyword>
<evidence type="ECO:0000256" key="5">
    <source>
        <dbReference type="ARBA" id="ARBA00022692"/>
    </source>
</evidence>
<dbReference type="GO" id="GO:0033214">
    <property type="term" value="P:siderophore-iron import into cell"/>
    <property type="evidence" value="ECO:0007669"/>
    <property type="project" value="TreeGrafter"/>
</dbReference>
<dbReference type="FunFam" id="1.10.3470.10:FF:000001">
    <property type="entry name" value="Vitamin B12 ABC transporter permease BtuC"/>
    <property type="match status" value="1"/>
</dbReference>
<evidence type="ECO:0000256" key="4">
    <source>
        <dbReference type="ARBA" id="ARBA00022475"/>
    </source>
</evidence>
<evidence type="ECO:0000313" key="10">
    <source>
        <dbReference type="Proteomes" id="UP000658613"/>
    </source>
</evidence>
<keyword evidence="4" id="KW-1003">Cell membrane</keyword>
<comment type="caution">
    <text evidence="9">The sequence shown here is derived from an EMBL/GenBank/DDBJ whole genome shotgun (WGS) entry which is preliminary data.</text>
</comment>
<evidence type="ECO:0000256" key="7">
    <source>
        <dbReference type="ARBA" id="ARBA00023136"/>
    </source>
</evidence>
<evidence type="ECO:0000256" key="2">
    <source>
        <dbReference type="ARBA" id="ARBA00007935"/>
    </source>
</evidence>
<gene>
    <name evidence="9" type="ORF">IW254_000132</name>
</gene>
<feature type="transmembrane region" description="Helical" evidence="8">
    <location>
        <begin position="84"/>
        <end position="106"/>
    </location>
</feature>
<keyword evidence="10" id="KW-1185">Reference proteome</keyword>
<dbReference type="InterPro" id="IPR037294">
    <property type="entry name" value="ABC_BtuC-like"/>
</dbReference>
<dbReference type="InterPro" id="IPR000522">
    <property type="entry name" value="ABC_transptr_permease_BtuC"/>
</dbReference>
<dbReference type="AlphaFoldDB" id="A0A931DYS0"/>
<evidence type="ECO:0000256" key="1">
    <source>
        <dbReference type="ARBA" id="ARBA00004651"/>
    </source>
</evidence>
<feature type="transmembrane region" description="Helical" evidence="8">
    <location>
        <begin position="27"/>
        <end position="45"/>
    </location>
</feature>
<dbReference type="Proteomes" id="UP000658613">
    <property type="component" value="Unassembled WGS sequence"/>
</dbReference>
<dbReference type="Pfam" id="PF01032">
    <property type="entry name" value="FecCD"/>
    <property type="match status" value="1"/>
</dbReference>
<dbReference type="EMBL" id="JADOUE010000001">
    <property type="protein sequence ID" value="MBG6121163.1"/>
    <property type="molecule type" value="Genomic_DNA"/>
</dbReference>
<evidence type="ECO:0000256" key="8">
    <source>
        <dbReference type="SAM" id="Phobius"/>
    </source>
</evidence>
<keyword evidence="5 8" id="KW-0812">Transmembrane</keyword>
<keyword evidence="7 8" id="KW-0472">Membrane</keyword>
<dbReference type="GO" id="GO:0005886">
    <property type="term" value="C:plasma membrane"/>
    <property type="evidence" value="ECO:0007669"/>
    <property type="project" value="UniProtKB-SubCell"/>
</dbReference>
<feature type="transmembrane region" description="Helical" evidence="8">
    <location>
        <begin position="260"/>
        <end position="289"/>
    </location>
</feature>
<accession>A0A931DYS0</accession>
<feature type="transmembrane region" description="Helical" evidence="8">
    <location>
        <begin position="138"/>
        <end position="159"/>
    </location>
</feature>
<feature type="transmembrane region" description="Helical" evidence="8">
    <location>
        <begin position="327"/>
        <end position="348"/>
    </location>
</feature>
<dbReference type="SUPFAM" id="SSF81345">
    <property type="entry name" value="ABC transporter involved in vitamin B12 uptake, BtuC"/>
    <property type="match status" value="1"/>
</dbReference>
<evidence type="ECO:0000313" key="9">
    <source>
        <dbReference type="EMBL" id="MBG6121163.1"/>
    </source>
</evidence>
<proteinExistence type="inferred from homology"/>
<feature type="transmembrane region" description="Helical" evidence="8">
    <location>
        <begin position="214"/>
        <end position="234"/>
    </location>
</feature>
<dbReference type="CDD" id="cd06550">
    <property type="entry name" value="TM_ABC_iron-siderophores_like"/>
    <property type="match status" value="1"/>
</dbReference>
<feature type="transmembrane region" description="Helical" evidence="8">
    <location>
        <begin position="112"/>
        <end position="131"/>
    </location>
</feature>
<protein>
    <submittedName>
        <fullName evidence="9">Iron complex transport system permease protein</fullName>
    </submittedName>
</protein>
<dbReference type="PANTHER" id="PTHR30472">
    <property type="entry name" value="FERRIC ENTEROBACTIN TRANSPORT SYSTEM PERMEASE PROTEIN"/>
    <property type="match status" value="1"/>
</dbReference>
<dbReference type="GO" id="GO:0022857">
    <property type="term" value="F:transmembrane transporter activity"/>
    <property type="evidence" value="ECO:0007669"/>
    <property type="project" value="InterPro"/>
</dbReference>
<dbReference type="RefSeq" id="WP_196823787.1">
    <property type="nucleotide sequence ID" value="NZ_CP046980.1"/>
</dbReference>
<comment type="similarity">
    <text evidence="2">Belongs to the binding-protein-dependent transport system permease family. FecCD subfamily.</text>
</comment>
<keyword evidence="3" id="KW-0813">Transport</keyword>
<dbReference type="Gene3D" id="1.10.3470.10">
    <property type="entry name" value="ABC transporter involved in vitamin B12 uptake, BtuC"/>
    <property type="match status" value="1"/>
</dbReference>
<comment type="subcellular location">
    <subcellularLocation>
        <location evidence="1">Cell membrane</location>
        <topology evidence="1">Multi-pass membrane protein</topology>
    </subcellularLocation>
</comment>